<dbReference type="Gene3D" id="3.30.559.10">
    <property type="entry name" value="Chloramphenicol acetyltransferase-like domain"/>
    <property type="match status" value="1"/>
</dbReference>
<evidence type="ECO:0000313" key="1">
    <source>
        <dbReference type="EMBL" id="RUA22101.1"/>
    </source>
</evidence>
<protein>
    <recommendedName>
        <fullName evidence="2">Condensation domain-containing protein</fullName>
    </recommendedName>
</protein>
<reference evidence="1" key="1">
    <citation type="submission" date="2018-12" db="EMBL/GenBank/DDBJ databases">
        <authorList>
            <person name="Jadhav K."/>
            <person name="Kushwaha B."/>
            <person name="Jadhav I."/>
        </authorList>
    </citation>
    <scope>NUCLEOTIDE SEQUENCE [LARGE SCALE GENOMIC DNA]</scope>
    <source>
        <strain evidence="1">SBS 10</strain>
    </source>
</reference>
<accession>A0A3S0QRF3</accession>
<proteinExistence type="predicted"/>
<comment type="caution">
    <text evidence="1">The sequence shown here is derived from an EMBL/GenBank/DDBJ whole genome shotgun (WGS) entry which is preliminary data.</text>
</comment>
<sequence>MAGGVAAHLYAEFDSDATAGHRTASRAVRRLHAAHPMLRLQVTDEGHQSVVALDAMHDLTVDDMRDIDSPTLEASLADKRQSMSHQRLALDRGHVTDISVSVLPKDAGACMWTST</sequence>
<dbReference type="EMBL" id="RXHI01000024">
    <property type="protein sequence ID" value="RUA22101.1"/>
    <property type="molecule type" value="Genomic_DNA"/>
</dbReference>
<organism evidence="1">
    <name type="scientific">Billgrantia gudaonensis</name>
    <dbReference type="NCBI Taxonomy" id="376427"/>
    <lineage>
        <taxon>Bacteria</taxon>
        <taxon>Pseudomonadati</taxon>
        <taxon>Pseudomonadota</taxon>
        <taxon>Gammaproteobacteria</taxon>
        <taxon>Oceanospirillales</taxon>
        <taxon>Halomonadaceae</taxon>
        <taxon>Billgrantia</taxon>
    </lineage>
</organism>
<gene>
    <name evidence="1" type="ORF">DSL92_07685</name>
</gene>
<name>A0A3S0QRF3_9GAMM</name>
<evidence type="ECO:0008006" key="2">
    <source>
        <dbReference type="Google" id="ProtNLM"/>
    </source>
</evidence>
<dbReference type="AlphaFoldDB" id="A0A3S0QRF3"/>
<dbReference type="InterPro" id="IPR023213">
    <property type="entry name" value="CAT-like_dom_sf"/>
</dbReference>